<organism evidence="2 3">
    <name type="scientific">Lentzea indica</name>
    <dbReference type="NCBI Taxonomy" id="2604800"/>
    <lineage>
        <taxon>Bacteria</taxon>
        <taxon>Bacillati</taxon>
        <taxon>Actinomycetota</taxon>
        <taxon>Actinomycetes</taxon>
        <taxon>Pseudonocardiales</taxon>
        <taxon>Pseudonocardiaceae</taxon>
        <taxon>Lentzea</taxon>
    </lineage>
</organism>
<evidence type="ECO:0000259" key="1">
    <source>
        <dbReference type="Pfam" id="PF12770"/>
    </source>
</evidence>
<dbReference type="EMBL" id="VSRL01000047">
    <property type="protein sequence ID" value="NKE58149.1"/>
    <property type="molecule type" value="Genomic_DNA"/>
</dbReference>
<feature type="domain" description="CHAT" evidence="1">
    <location>
        <begin position="100"/>
        <end position="393"/>
    </location>
</feature>
<dbReference type="RefSeq" id="WP_167974594.1">
    <property type="nucleotide sequence ID" value="NZ_VSRL01000047.1"/>
</dbReference>
<keyword evidence="3" id="KW-1185">Reference proteome</keyword>
<dbReference type="InterPro" id="IPR024983">
    <property type="entry name" value="CHAT_dom"/>
</dbReference>
<gene>
    <name evidence="2" type="ORF">FXN61_15475</name>
</gene>
<name>A0ABX1FGQ1_9PSEU</name>
<dbReference type="Pfam" id="PF12770">
    <property type="entry name" value="CHAT"/>
    <property type="match status" value="1"/>
</dbReference>
<sequence>MVRVLDEEPLALITSPSLAEIRKALRQHGSDALVYLLPGNARYDGTVVVVPADAEPYAIPMRRLEVGEDSLVARYQKAYEAWHEAESRTGPEFLRWREELREICAWAWEAAGTELKAIAEKIVLVPVGALGMIPWHAAGQDGSHLVQDVTISYTPSARMFCDVVARDEVTAGTAVIVGNPARDLLAGATEALGIRASFYPGGLFLGSHTAMPRRWQPAQDGAGTADDVVRLLAEPLPLLHLAGHAVADMREPLRSQVNLASGPLSARTLLDISPIDVLPLGLVNLACCTTNVSGVDYDEALSLATTFLAIGARTVVGALWWVLSGRATAHLMYMFYHRLNEGLPAAEALRQTQLWMLDLGRVLPDTMPEELRRMVPADGFSEEQIECWAGFTPLVR</sequence>
<proteinExistence type="predicted"/>
<dbReference type="Proteomes" id="UP001515943">
    <property type="component" value="Unassembled WGS sequence"/>
</dbReference>
<evidence type="ECO:0000313" key="3">
    <source>
        <dbReference type="Proteomes" id="UP001515943"/>
    </source>
</evidence>
<comment type="caution">
    <text evidence="2">The sequence shown here is derived from an EMBL/GenBank/DDBJ whole genome shotgun (WGS) entry which is preliminary data.</text>
</comment>
<evidence type="ECO:0000313" key="2">
    <source>
        <dbReference type="EMBL" id="NKE58149.1"/>
    </source>
</evidence>
<reference evidence="2 3" key="1">
    <citation type="submission" date="2019-08" db="EMBL/GenBank/DDBJ databases">
        <title>Lentzea from Indian Himalayas.</title>
        <authorList>
            <person name="Mandal S."/>
            <person name="Mallick Gupta A."/>
            <person name="Maiti P.K."/>
            <person name="Sarkar J."/>
            <person name="Mandal S."/>
        </authorList>
    </citation>
    <scope>NUCLEOTIDE SEQUENCE [LARGE SCALE GENOMIC DNA]</scope>
    <source>
        <strain evidence="2 3">PSKA42</strain>
    </source>
</reference>
<protein>
    <submittedName>
        <fullName evidence="2">CHAT domain-containing protein</fullName>
    </submittedName>
</protein>
<accession>A0ABX1FGQ1</accession>